<keyword evidence="1" id="KW-0472">Membrane</keyword>
<dbReference type="InterPro" id="IPR009571">
    <property type="entry name" value="SUR7/Rim9-like_fungi"/>
</dbReference>
<feature type="transmembrane region" description="Helical" evidence="1">
    <location>
        <begin position="114"/>
        <end position="133"/>
    </location>
</feature>
<dbReference type="GO" id="GO:0032153">
    <property type="term" value="C:cell division site"/>
    <property type="evidence" value="ECO:0007669"/>
    <property type="project" value="TreeGrafter"/>
</dbReference>
<evidence type="ECO:0008006" key="4">
    <source>
        <dbReference type="Google" id="ProtNLM"/>
    </source>
</evidence>
<dbReference type="Proteomes" id="UP000799118">
    <property type="component" value="Unassembled WGS sequence"/>
</dbReference>
<dbReference type="Pfam" id="PF06687">
    <property type="entry name" value="SUR7"/>
    <property type="match status" value="1"/>
</dbReference>
<keyword evidence="1" id="KW-1133">Transmembrane helix</keyword>
<proteinExistence type="predicted"/>
<organism evidence="2 3">
    <name type="scientific">Gymnopus androsaceus JB14</name>
    <dbReference type="NCBI Taxonomy" id="1447944"/>
    <lineage>
        <taxon>Eukaryota</taxon>
        <taxon>Fungi</taxon>
        <taxon>Dikarya</taxon>
        <taxon>Basidiomycota</taxon>
        <taxon>Agaricomycotina</taxon>
        <taxon>Agaricomycetes</taxon>
        <taxon>Agaricomycetidae</taxon>
        <taxon>Agaricales</taxon>
        <taxon>Marasmiineae</taxon>
        <taxon>Omphalotaceae</taxon>
        <taxon>Gymnopus</taxon>
    </lineage>
</organism>
<dbReference type="PANTHER" id="PTHR28013">
    <property type="entry name" value="PROTEIN DCV1-RELATED"/>
    <property type="match status" value="1"/>
</dbReference>
<dbReference type="EMBL" id="ML769441">
    <property type="protein sequence ID" value="KAE9401831.1"/>
    <property type="molecule type" value="Genomic_DNA"/>
</dbReference>
<protein>
    <recommendedName>
        <fullName evidence="4">Pali-domain-containing protein</fullName>
    </recommendedName>
</protein>
<feature type="transmembrane region" description="Helical" evidence="1">
    <location>
        <begin position="182"/>
        <end position="203"/>
    </location>
</feature>
<evidence type="ECO:0000313" key="2">
    <source>
        <dbReference type="EMBL" id="KAE9401831.1"/>
    </source>
</evidence>
<dbReference type="GO" id="GO:0005886">
    <property type="term" value="C:plasma membrane"/>
    <property type="evidence" value="ECO:0007669"/>
    <property type="project" value="InterPro"/>
</dbReference>
<feature type="transmembrane region" description="Helical" evidence="1">
    <location>
        <begin position="140"/>
        <end position="162"/>
    </location>
</feature>
<accession>A0A6A4HVE1</accession>
<dbReference type="InterPro" id="IPR051380">
    <property type="entry name" value="pH-response_reg_palI/RIM9"/>
</dbReference>
<dbReference type="GO" id="GO:0035838">
    <property type="term" value="C:growing cell tip"/>
    <property type="evidence" value="ECO:0007669"/>
    <property type="project" value="TreeGrafter"/>
</dbReference>
<gene>
    <name evidence="2" type="ORF">BT96DRAFT_918583</name>
</gene>
<keyword evidence="3" id="KW-1185">Reference proteome</keyword>
<reference evidence="2" key="1">
    <citation type="journal article" date="2019" name="Environ. Microbiol.">
        <title>Fungal ecological strategies reflected in gene transcription - a case study of two litter decomposers.</title>
        <authorList>
            <person name="Barbi F."/>
            <person name="Kohler A."/>
            <person name="Barry K."/>
            <person name="Baskaran P."/>
            <person name="Daum C."/>
            <person name="Fauchery L."/>
            <person name="Ihrmark K."/>
            <person name="Kuo A."/>
            <person name="LaButti K."/>
            <person name="Lipzen A."/>
            <person name="Morin E."/>
            <person name="Grigoriev I.V."/>
            <person name="Henrissat B."/>
            <person name="Lindahl B."/>
            <person name="Martin F."/>
        </authorList>
    </citation>
    <scope>NUCLEOTIDE SEQUENCE</scope>
    <source>
        <strain evidence="2">JB14</strain>
    </source>
</reference>
<evidence type="ECO:0000256" key="1">
    <source>
        <dbReference type="SAM" id="Phobius"/>
    </source>
</evidence>
<keyword evidence="1" id="KW-0812">Transmembrane</keyword>
<feature type="transmembrane region" description="Helical" evidence="1">
    <location>
        <begin position="7"/>
        <end position="28"/>
    </location>
</feature>
<dbReference type="PANTHER" id="PTHR28013:SF4">
    <property type="entry name" value="MARVEL DOMAIN-CONTAINING PROTEIN"/>
    <property type="match status" value="1"/>
</dbReference>
<dbReference type="OrthoDB" id="2354757at2759"/>
<evidence type="ECO:0000313" key="3">
    <source>
        <dbReference type="Proteomes" id="UP000799118"/>
    </source>
</evidence>
<dbReference type="Gene3D" id="1.20.140.150">
    <property type="match status" value="1"/>
</dbReference>
<sequence length="231" mass="25311">MALSPLRIAGIATLFVAFFLSFLVSISLPTIRTLEFARITLPNAKFLSSNGNISFFQEVRFGIWAFCQYDTDGKRQCSPTGHGYTWFGISSINQSGRITGILVQPLKASWTRGLAIHPVATAFAFIAFCLVFTKRTLLPLLFTALAAVLTLLAFAVDIALYAEVHHLVANVQNQGAVSTTGPGFWLTFVSLILLIVAGVTNLISHRNEAYPEYPSYPMSSAKPSWLGFLKK</sequence>
<dbReference type="AlphaFoldDB" id="A0A6A4HVE1"/>
<name>A0A6A4HVE1_9AGAR</name>